<protein>
    <submittedName>
        <fullName evidence="1">Heparinase</fullName>
    </submittedName>
</protein>
<dbReference type="AlphaFoldDB" id="A0A4U0YUX7"/>
<gene>
    <name evidence="1" type="ORF">FAZ78_16585</name>
</gene>
<evidence type="ECO:0000313" key="2">
    <source>
        <dbReference type="Proteomes" id="UP000306340"/>
    </source>
</evidence>
<accession>A0A4U0YUX7</accession>
<evidence type="ECO:0000313" key="1">
    <source>
        <dbReference type="EMBL" id="TKA95478.1"/>
    </source>
</evidence>
<reference evidence="1 2" key="1">
    <citation type="submission" date="2019-04" db="EMBL/GenBank/DDBJ databases">
        <title>Crypto-aerobic microbial life in anoxic (sulfidic) marine sediments.</title>
        <authorList>
            <person name="Bhattacharya S."/>
            <person name="Roy C."/>
            <person name="Mondal N."/>
            <person name="Sarkar J."/>
            <person name="Mandal S."/>
            <person name="Rameez M.J."/>
            <person name="Ghosh W."/>
        </authorList>
    </citation>
    <scope>NUCLEOTIDE SEQUENCE [LARGE SCALE GENOMIC DNA]</scope>
    <source>
        <strain evidence="1 2">SBBC</strain>
    </source>
</reference>
<sequence length="107" mass="11217">MAGVTQKEGFAARRARLMNRLAALRAGYARPSGGFLAQPEPRSIGAYARGRQLLSGTYLLAGQLVEAPRQSLWEVEAPSPAFAAEAQGFGWLDDLAALGDAAGATGR</sequence>
<dbReference type="EMBL" id="SWAU01000180">
    <property type="protein sequence ID" value="TKA95478.1"/>
    <property type="molecule type" value="Genomic_DNA"/>
</dbReference>
<name>A0A4U0YUX7_9RHOB</name>
<feature type="non-terminal residue" evidence="1">
    <location>
        <position position="107"/>
    </location>
</feature>
<comment type="caution">
    <text evidence="1">The sequence shown here is derived from an EMBL/GenBank/DDBJ whole genome shotgun (WGS) entry which is preliminary data.</text>
</comment>
<proteinExistence type="predicted"/>
<organism evidence="1 2">
    <name type="scientific">Cereibacter changlensis</name>
    <dbReference type="NCBI Taxonomy" id="402884"/>
    <lineage>
        <taxon>Bacteria</taxon>
        <taxon>Pseudomonadati</taxon>
        <taxon>Pseudomonadota</taxon>
        <taxon>Alphaproteobacteria</taxon>
        <taxon>Rhodobacterales</taxon>
        <taxon>Paracoccaceae</taxon>
        <taxon>Cereibacter</taxon>
    </lineage>
</organism>
<dbReference type="Proteomes" id="UP000306340">
    <property type="component" value="Unassembled WGS sequence"/>
</dbReference>